<feature type="compositionally biased region" description="Basic residues" evidence="1">
    <location>
        <begin position="7"/>
        <end position="26"/>
    </location>
</feature>
<dbReference type="AlphaFoldDB" id="A0A319DKV4"/>
<evidence type="ECO:0000313" key="3">
    <source>
        <dbReference type="Proteomes" id="UP000247810"/>
    </source>
</evidence>
<dbReference type="VEuPathDB" id="FungiDB:BO71DRAFT_426349"/>
<evidence type="ECO:0000313" key="2">
    <source>
        <dbReference type="EMBL" id="PYH98201.1"/>
    </source>
</evidence>
<keyword evidence="3" id="KW-1185">Reference proteome</keyword>
<organism evidence="2 3">
    <name type="scientific">Aspergillus ellipticus CBS 707.79</name>
    <dbReference type="NCBI Taxonomy" id="1448320"/>
    <lineage>
        <taxon>Eukaryota</taxon>
        <taxon>Fungi</taxon>
        <taxon>Dikarya</taxon>
        <taxon>Ascomycota</taxon>
        <taxon>Pezizomycotina</taxon>
        <taxon>Eurotiomycetes</taxon>
        <taxon>Eurotiomycetidae</taxon>
        <taxon>Eurotiales</taxon>
        <taxon>Aspergillaceae</taxon>
        <taxon>Aspergillus</taxon>
        <taxon>Aspergillus subgen. Circumdati</taxon>
    </lineage>
</organism>
<accession>A0A319DKV4</accession>
<gene>
    <name evidence="2" type="ORF">BO71DRAFT_426349</name>
</gene>
<proteinExistence type="predicted"/>
<feature type="region of interest" description="Disordered" evidence="1">
    <location>
        <begin position="48"/>
        <end position="91"/>
    </location>
</feature>
<protein>
    <submittedName>
        <fullName evidence="2">Uncharacterized protein</fullName>
    </submittedName>
</protein>
<reference evidence="2 3" key="1">
    <citation type="submission" date="2018-02" db="EMBL/GenBank/DDBJ databases">
        <title>The genomes of Aspergillus section Nigri reveals drivers in fungal speciation.</title>
        <authorList>
            <consortium name="DOE Joint Genome Institute"/>
            <person name="Vesth T.C."/>
            <person name="Nybo J."/>
            <person name="Theobald S."/>
            <person name="Brandl J."/>
            <person name="Frisvad J.C."/>
            <person name="Nielsen K.F."/>
            <person name="Lyhne E.K."/>
            <person name="Kogle M.E."/>
            <person name="Kuo A."/>
            <person name="Riley R."/>
            <person name="Clum A."/>
            <person name="Nolan M."/>
            <person name="Lipzen A."/>
            <person name="Salamov A."/>
            <person name="Henrissat B."/>
            <person name="Wiebenga A."/>
            <person name="De vries R.P."/>
            <person name="Grigoriev I.V."/>
            <person name="Mortensen U.H."/>
            <person name="Andersen M.R."/>
            <person name="Baker S.E."/>
        </authorList>
    </citation>
    <scope>NUCLEOTIDE SEQUENCE [LARGE SCALE GENOMIC DNA]</scope>
    <source>
        <strain evidence="2 3">CBS 707.79</strain>
    </source>
</reference>
<dbReference type="EMBL" id="KZ825814">
    <property type="protein sequence ID" value="PYH98201.1"/>
    <property type="molecule type" value="Genomic_DNA"/>
</dbReference>
<name>A0A319DKV4_9EURO</name>
<evidence type="ECO:0000256" key="1">
    <source>
        <dbReference type="SAM" id="MobiDB-lite"/>
    </source>
</evidence>
<feature type="region of interest" description="Disordered" evidence="1">
    <location>
        <begin position="1"/>
        <end position="36"/>
    </location>
</feature>
<dbReference type="Proteomes" id="UP000247810">
    <property type="component" value="Unassembled WGS sequence"/>
</dbReference>
<sequence>MGIGGSRGKRKLRKAWGNRGFKKHLSRTSGSQENGAADVNTIFDHRPEEAKGNAVRGPPAHQRLKRGSATIARPRGAYLRTTPASDVTPPVPVTSSAAELLSRTPGRSLLRFSFHQGLAMDQSTPAETGLLPDINTLAQSTIHDSDLHHSTSTAFEPWDALVSFPC</sequence>